<protein>
    <submittedName>
        <fullName evidence="1">Uncharacterized protein</fullName>
    </submittedName>
</protein>
<comment type="caution">
    <text evidence="1">The sequence shown here is derived from an EMBL/GenBank/DDBJ whole genome shotgun (WGS) entry which is preliminary data.</text>
</comment>
<sequence>MINNSNENAMMDDANSPELNRKLMGYVSQDFVRVSDQLKDASYQIRKRGFSENPIFVITNEEVDLGVLLIGSTEMTNRYNYRASYMQEFIDRKLIGEESIDLFKENYKNADEYCCLFALIGDFSGFIFVPYPEDN</sequence>
<reference evidence="2" key="1">
    <citation type="submission" date="2023-07" db="EMBL/GenBank/DDBJ databases">
        <title>Dyadobacter sp. nov 'subterranea' isolated from contaminted grondwater.</title>
        <authorList>
            <person name="Szabo I."/>
            <person name="Al-Omari J."/>
            <person name="Szerdahelyi S.G."/>
            <person name="Rado J."/>
        </authorList>
    </citation>
    <scope>NUCLEOTIDE SEQUENCE [LARGE SCALE GENOMIC DNA]</scope>
    <source>
        <strain evidence="2">UP-52</strain>
    </source>
</reference>
<keyword evidence="2" id="KW-1185">Reference proteome</keyword>
<organism evidence="1 2">
    <name type="scientific">Dyadobacter subterraneus</name>
    <dbReference type="NCBI Taxonomy" id="2773304"/>
    <lineage>
        <taxon>Bacteria</taxon>
        <taxon>Pseudomonadati</taxon>
        <taxon>Bacteroidota</taxon>
        <taxon>Cytophagia</taxon>
        <taxon>Cytophagales</taxon>
        <taxon>Spirosomataceae</taxon>
        <taxon>Dyadobacter</taxon>
    </lineage>
</organism>
<dbReference type="EMBL" id="JACYGY010000001">
    <property type="protein sequence ID" value="MBE9461080.1"/>
    <property type="molecule type" value="Genomic_DNA"/>
</dbReference>
<gene>
    <name evidence="1" type="ORF">IEE83_04220</name>
</gene>
<proteinExistence type="predicted"/>
<dbReference type="Proteomes" id="UP000634134">
    <property type="component" value="Unassembled WGS sequence"/>
</dbReference>
<evidence type="ECO:0000313" key="1">
    <source>
        <dbReference type="EMBL" id="MBE9461080.1"/>
    </source>
</evidence>
<accession>A0ABR9W6L9</accession>
<dbReference type="RefSeq" id="WP_194119372.1">
    <property type="nucleotide sequence ID" value="NZ_JACYGY010000001.1"/>
</dbReference>
<evidence type="ECO:0000313" key="2">
    <source>
        <dbReference type="Proteomes" id="UP000634134"/>
    </source>
</evidence>
<name>A0ABR9W6L9_9BACT</name>